<dbReference type="AlphaFoldDB" id="A0A6C0IQ41"/>
<evidence type="ECO:0000256" key="2">
    <source>
        <dbReference type="SAM" id="Phobius"/>
    </source>
</evidence>
<keyword evidence="2" id="KW-1133">Transmembrane helix</keyword>
<name>A0A6C0IQ41_9ZZZZ</name>
<sequence>MKISKKNKTYIFILFLVVVLIYNSYLKTKTIAQEGYSGGSKDINKKFEDINNKYENLKKVIAMLQAEIGLIKDTINTKLKR</sequence>
<reference evidence="3" key="1">
    <citation type="journal article" date="2020" name="Nature">
        <title>Giant virus diversity and host interactions through global metagenomics.</title>
        <authorList>
            <person name="Schulz F."/>
            <person name="Roux S."/>
            <person name="Paez-Espino D."/>
            <person name="Jungbluth S."/>
            <person name="Walsh D.A."/>
            <person name="Denef V.J."/>
            <person name="McMahon K.D."/>
            <person name="Konstantinidis K.T."/>
            <person name="Eloe-Fadrosh E.A."/>
            <person name="Kyrpides N.C."/>
            <person name="Woyke T."/>
        </authorList>
    </citation>
    <scope>NUCLEOTIDE SEQUENCE</scope>
    <source>
        <strain evidence="3">GVMAG-M-3300024258-14</strain>
    </source>
</reference>
<keyword evidence="1" id="KW-0175">Coiled coil</keyword>
<keyword evidence="2" id="KW-0472">Membrane</keyword>
<evidence type="ECO:0000313" key="3">
    <source>
        <dbReference type="EMBL" id="QHT93997.1"/>
    </source>
</evidence>
<evidence type="ECO:0000256" key="1">
    <source>
        <dbReference type="SAM" id="Coils"/>
    </source>
</evidence>
<keyword evidence="2" id="KW-0812">Transmembrane</keyword>
<feature type="coiled-coil region" evidence="1">
    <location>
        <begin position="40"/>
        <end position="67"/>
    </location>
</feature>
<dbReference type="EMBL" id="MN740212">
    <property type="protein sequence ID" value="QHT93997.1"/>
    <property type="molecule type" value="Genomic_DNA"/>
</dbReference>
<protein>
    <submittedName>
        <fullName evidence="3">Uncharacterized protein</fullName>
    </submittedName>
</protein>
<proteinExistence type="predicted"/>
<accession>A0A6C0IQ41</accession>
<feature type="transmembrane region" description="Helical" evidence="2">
    <location>
        <begin position="9"/>
        <end position="26"/>
    </location>
</feature>
<organism evidence="3">
    <name type="scientific">viral metagenome</name>
    <dbReference type="NCBI Taxonomy" id="1070528"/>
    <lineage>
        <taxon>unclassified sequences</taxon>
        <taxon>metagenomes</taxon>
        <taxon>organismal metagenomes</taxon>
    </lineage>
</organism>